<reference evidence="2 3" key="1">
    <citation type="submission" date="2023-09" db="EMBL/GenBank/DDBJ databases">
        <title>Nesidiocoris tenuis whole genome shotgun sequence.</title>
        <authorList>
            <person name="Shibata T."/>
            <person name="Shimoda M."/>
            <person name="Kobayashi T."/>
            <person name="Uehara T."/>
        </authorList>
    </citation>
    <scope>NUCLEOTIDE SEQUENCE [LARGE SCALE GENOMIC DNA]</scope>
    <source>
        <strain evidence="2 3">Japan</strain>
    </source>
</reference>
<evidence type="ECO:0000256" key="1">
    <source>
        <dbReference type="SAM" id="MobiDB-lite"/>
    </source>
</evidence>
<gene>
    <name evidence="2" type="ORF">NTJ_00060</name>
</gene>
<proteinExistence type="predicted"/>
<sequence length="95" mass="10936">MNHGGEEAISGSTLENNEWEDSEGSDCELTTEEMLRQRERFKEIIRRRVDSIIRSQGCSSVQDFDQTVIKLRSKNTLTTYPLTPAHAVEMEDFIQ</sequence>
<accession>A0ABN7A807</accession>
<evidence type="ECO:0000313" key="3">
    <source>
        <dbReference type="Proteomes" id="UP001307889"/>
    </source>
</evidence>
<evidence type="ECO:0000313" key="2">
    <source>
        <dbReference type="EMBL" id="BES87254.1"/>
    </source>
</evidence>
<protein>
    <submittedName>
        <fullName evidence="2">Uncharacterized protein</fullName>
    </submittedName>
</protein>
<keyword evidence="3" id="KW-1185">Reference proteome</keyword>
<organism evidence="2 3">
    <name type="scientific">Nesidiocoris tenuis</name>
    <dbReference type="NCBI Taxonomy" id="355587"/>
    <lineage>
        <taxon>Eukaryota</taxon>
        <taxon>Metazoa</taxon>
        <taxon>Ecdysozoa</taxon>
        <taxon>Arthropoda</taxon>
        <taxon>Hexapoda</taxon>
        <taxon>Insecta</taxon>
        <taxon>Pterygota</taxon>
        <taxon>Neoptera</taxon>
        <taxon>Paraneoptera</taxon>
        <taxon>Hemiptera</taxon>
        <taxon>Heteroptera</taxon>
        <taxon>Panheteroptera</taxon>
        <taxon>Cimicomorpha</taxon>
        <taxon>Miridae</taxon>
        <taxon>Dicyphina</taxon>
        <taxon>Nesidiocoris</taxon>
    </lineage>
</organism>
<feature type="compositionally biased region" description="Acidic residues" evidence="1">
    <location>
        <begin position="17"/>
        <end position="28"/>
    </location>
</feature>
<dbReference type="Proteomes" id="UP001307889">
    <property type="component" value="Chromosome 1"/>
</dbReference>
<name>A0ABN7A807_9HEMI</name>
<feature type="region of interest" description="Disordered" evidence="1">
    <location>
        <begin position="1"/>
        <end position="28"/>
    </location>
</feature>
<dbReference type="EMBL" id="AP028909">
    <property type="protein sequence ID" value="BES87254.1"/>
    <property type="molecule type" value="Genomic_DNA"/>
</dbReference>